<dbReference type="InterPro" id="IPR003439">
    <property type="entry name" value="ABC_transporter-like_ATP-bd"/>
</dbReference>
<feature type="transmembrane region" description="Helical" evidence="8">
    <location>
        <begin position="132"/>
        <end position="152"/>
    </location>
</feature>
<dbReference type="Pfam" id="PF00664">
    <property type="entry name" value="ABC_membrane"/>
    <property type="match status" value="1"/>
</dbReference>
<evidence type="ECO:0000256" key="3">
    <source>
        <dbReference type="ARBA" id="ARBA00022692"/>
    </source>
</evidence>
<dbReference type="SUPFAM" id="SSF52540">
    <property type="entry name" value="P-loop containing nucleoside triphosphate hydrolases"/>
    <property type="match status" value="1"/>
</dbReference>
<reference evidence="11" key="1">
    <citation type="submission" date="2020-06" db="EMBL/GenBank/DDBJ databases">
        <title>Unique genomic features of the anaerobic methanotrophic archaea.</title>
        <authorList>
            <person name="Chadwick G.L."/>
            <person name="Skennerton C.T."/>
            <person name="Laso-Perez R."/>
            <person name="Leu A.O."/>
            <person name="Speth D.R."/>
            <person name="Yu H."/>
            <person name="Morgan-Lang C."/>
            <person name="Hatzenpichler R."/>
            <person name="Goudeau D."/>
            <person name="Malmstrom R."/>
            <person name="Brazelton W.J."/>
            <person name="Woyke T."/>
            <person name="Hallam S.J."/>
            <person name="Tyson G.W."/>
            <person name="Wegener G."/>
            <person name="Boetius A."/>
            <person name="Orphan V."/>
        </authorList>
    </citation>
    <scope>NUCLEOTIDE SEQUENCE</scope>
</reference>
<dbReference type="FunFam" id="3.40.50.300:FF:000287">
    <property type="entry name" value="Multidrug ABC transporter ATP-binding protein"/>
    <property type="match status" value="1"/>
</dbReference>
<keyword evidence="3 8" id="KW-0812">Transmembrane</keyword>
<dbReference type="InterPro" id="IPR003593">
    <property type="entry name" value="AAA+_ATPase"/>
</dbReference>
<evidence type="ECO:0000259" key="10">
    <source>
        <dbReference type="PROSITE" id="PS50929"/>
    </source>
</evidence>
<feature type="domain" description="ABC transporter" evidence="9">
    <location>
        <begin position="331"/>
        <end position="564"/>
    </location>
</feature>
<proteinExistence type="predicted"/>
<feature type="transmembrane region" description="Helical" evidence="8">
    <location>
        <begin position="21"/>
        <end position="41"/>
    </location>
</feature>
<dbReference type="InterPro" id="IPR036640">
    <property type="entry name" value="ABC1_TM_sf"/>
</dbReference>
<dbReference type="PROSITE" id="PS50893">
    <property type="entry name" value="ABC_TRANSPORTER_2"/>
    <property type="match status" value="1"/>
</dbReference>
<keyword evidence="5 11" id="KW-0067">ATP-binding</keyword>
<name>A0A7G9ZB02_9EURY</name>
<dbReference type="GO" id="GO:0034040">
    <property type="term" value="F:ATPase-coupled lipid transmembrane transporter activity"/>
    <property type="evidence" value="ECO:0007669"/>
    <property type="project" value="TreeGrafter"/>
</dbReference>
<dbReference type="EMBL" id="MT631688">
    <property type="protein sequence ID" value="QNO57436.1"/>
    <property type="molecule type" value="Genomic_DNA"/>
</dbReference>
<evidence type="ECO:0000256" key="5">
    <source>
        <dbReference type="ARBA" id="ARBA00022840"/>
    </source>
</evidence>
<evidence type="ECO:0000256" key="8">
    <source>
        <dbReference type="SAM" id="Phobius"/>
    </source>
</evidence>
<evidence type="ECO:0000313" key="11">
    <source>
        <dbReference type="EMBL" id="QNO57436.1"/>
    </source>
</evidence>
<evidence type="ECO:0000256" key="2">
    <source>
        <dbReference type="ARBA" id="ARBA00022448"/>
    </source>
</evidence>
<evidence type="ECO:0000256" key="6">
    <source>
        <dbReference type="ARBA" id="ARBA00022989"/>
    </source>
</evidence>
<feature type="domain" description="ABC transmembrane type-1" evidence="10">
    <location>
        <begin position="19"/>
        <end position="298"/>
    </location>
</feature>
<dbReference type="SUPFAM" id="SSF90123">
    <property type="entry name" value="ABC transporter transmembrane region"/>
    <property type="match status" value="1"/>
</dbReference>
<dbReference type="PANTHER" id="PTHR24221:SF397">
    <property type="entry name" value="ABC TRANSPORTER, ATP-BINDING TRANSMEMBRANE PROTEIN"/>
    <property type="match status" value="1"/>
</dbReference>
<dbReference type="SMART" id="SM00382">
    <property type="entry name" value="AAA"/>
    <property type="match status" value="1"/>
</dbReference>
<keyword evidence="2" id="KW-0813">Transport</keyword>
<keyword evidence="6 8" id="KW-1133">Transmembrane helix</keyword>
<dbReference type="InterPro" id="IPR027417">
    <property type="entry name" value="P-loop_NTPase"/>
</dbReference>
<dbReference type="Gene3D" id="3.40.50.300">
    <property type="entry name" value="P-loop containing nucleotide triphosphate hydrolases"/>
    <property type="match status" value="1"/>
</dbReference>
<dbReference type="InterPro" id="IPR039421">
    <property type="entry name" value="Type_1_exporter"/>
</dbReference>
<feature type="transmembrane region" description="Helical" evidence="8">
    <location>
        <begin position="238"/>
        <end position="265"/>
    </location>
</feature>
<dbReference type="PROSITE" id="PS00211">
    <property type="entry name" value="ABC_TRANSPORTER_1"/>
    <property type="match status" value="1"/>
</dbReference>
<gene>
    <name evidence="11" type="primary">btuD_2</name>
    <name evidence="11" type="ORF">FKKJMMIK_00034</name>
</gene>
<accession>A0A7G9ZB02</accession>
<organism evidence="11">
    <name type="scientific">Candidatus Methanophaga sp. ANME-1 ERB7</name>
    <dbReference type="NCBI Taxonomy" id="2759913"/>
    <lineage>
        <taxon>Archaea</taxon>
        <taxon>Methanobacteriati</taxon>
        <taxon>Methanobacteriota</taxon>
        <taxon>Stenosarchaea group</taxon>
        <taxon>Methanomicrobia</taxon>
        <taxon>Candidatus Methanophagales</taxon>
        <taxon>Candidatus Methanophagaceae</taxon>
        <taxon>Candidatus Methanophaga</taxon>
    </lineage>
</organism>
<dbReference type="Gene3D" id="1.20.1560.10">
    <property type="entry name" value="ABC transporter type 1, transmembrane domain"/>
    <property type="match status" value="1"/>
</dbReference>
<feature type="transmembrane region" description="Helical" evidence="8">
    <location>
        <begin position="158"/>
        <end position="179"/>
    </location>
</feature>
<protein>
    <submittedName>
        <fullName evidence="11">Vitamin B12 import ATP-binding protein BtuD</fullName>
    </submittedName>
</protein>
<dbReference type="GO" id="GO:0005524">
    <property type="term" value="F:ATP binding"/>
    <property type="evidence" value="ECO:0007669"/>
    <property type="project" value="UniProtKB-KW"/>
</dbReference>
<dbReference type="CDD" id="cd07346">
    <property type="entry name" value="ABC_6TM_exporters"/>
    <property type="match status" value="1"/>
</dbReference>
<dbReference type="AlphaFoldDB" id="A0A7G9ZB02"/>
<sequence length="578" mass="64874">MIKKLFEIAGEQKKDLRKGTVLTVIESLFAGAPLFILYLTLNELFSASIDTQKIMFMVIGMGACFVLQGIFFYWASIVNNKAGLRIMSDLRIRLGEHIRKLSMGFFSDRETGDLNNIINQDVRNIEPVPTHFYPLLVAAIVLPLFIASFLFFLDWRMALATISVIPAALITLKVSQNILKRMAKQRAKSASIANSRIIEYVQGIRVIKAFNQTGSGFKKFEAAMADYKKTNVDLVVKLAPLLVAFQAILELGIAIILLCGSYLFLGGELSLTVFLLFLVLGLRVYAPIQNIFDYMAIMRIMDASMERVLEVLNREPLPEPDYDPELDRFDIEFKDVWFRYEDTDVLKGVSFTVPQNTITALVGPSGAGKTTIAHLIARFWDVDSGEILVDGRNIKDMKTDRLLSYIAMVFQEVYLFNDSIVNNIRFGNKDAAKEEVIAAAKAAQCHEFIEKLPDGYDTIVGEGGATLSGGERQRIAIARAMLKDAPIVILDEATAYVDPENEILIQGAINSLVRSKTLIIIAHRLSTITTADQILVVDQGKVIEHGRHSELVSRDGLYKRFWEKRQKARGWKITKEQQ</sequence>
<dbReference type="InterPro" id="IPR011527">
    <property type="entry name" value="ABC1_TM_dom"/>
</dbReference>
<dbReference type="InterPro" id="IPR017871">
    <property type="entry name" value="ABC_transporter-like_CS"/>
</dbReference>
<dbReference type="PANTHER" id="PTHR24221">
    <property type="entry name" value="ATP-BINDING CASSETTE SUB-FAMILY B"/>
    <property type="match status" value="1"/>
</dbReference>
<evidence type="ECO:0000256" key="7">
    <source>
        <dbReference type="ARBA" id="ARBA00023136"/>
    </source>
</evidence>
<keyword evidence="7 8" id="KW-0472">Membrane</keyword>
<dbReference type="GO" id="GO:0016020">
    <property type="term" value="C:membrane"/>
    <property type="evidence" value="ECO:0007669"/>
    <property type="project" value="UniProtKB-SubCell"/>
</dbReference>
<dbReference type="GO" id="GO:0140359">
    <property type="term" value="F:ABC-type transporter activity"/>
    <property type="evidence" value="ECO:0007669"/>
    <property type="project" value="InterPro"/>
</dbReference>
<evidence type="ECO:0000259" key="9">
    <source>
        <dbReference type="PROSITE" id="PS50893"/>
    </source>
</evidence>
<keyword evidence="4" id="KW-0547">Nucleotide-binding</keyword>
<evidence type="ECO:0000256" key="4">
    <source>
        <dbReference type="ARBA" id="ARBA00022741"/>
    </source>
</evidence>
<dbReference type="GO" id="GO:0016887">
    <property type="term" value="F:ATP hydrolysis activity"/>
    <property type="evidence" value="ECO:0007669"/>
    <property type="project" value="InterPro"/>
</dbReference>
<feature type="transmembrane region" description="Helical" evidence="8">
    <location>
        <begin position="271"/>
        <end position="292"/>
    </location>
</feature>
<comment type="subcellular location">
    <subcellularLocation>
        <location evidence="1">Membrane</location>
        <topology evidence="1">Multi-pass membrane protein</topology>
    </subcellularLocation>
</comment>
<dbReference type="PROSITE" id="PS50929">
    <property type="entry name" value="ABC_TM1F"/>
    <property type="match status" value="1"/>
</dbReference>
<feature type="transmembrane region" description="Helical" evidence="8">
    <location>
        <begin position="53"/>
        <end position="75"/>
    </location>
</feature>
<evidence type="ECO:0000256" key="1">
    <source>
        <dbReference type="ARBA" id="ARBA00004141"/>
    </source>
</evidence>
<dbReference type="Pfam" id="PF00005">
    <property type="entry name" value="ABC_tran"/>
    <property type="match status" value="1"/>
</dbReference>